<keyword evidence="4" id="KW-1185">Reference proteome</keyword>
<dbReference type="AlphaFoldDB" id="A0A2V1HTY0"/>
<keyword evidence="2" id="KW-1133">Transmembrane helix</keyword>
<feature type="transmembrane region" description="Helical" evidence="2">
    <location>
        <begin position="320"/>
        <end position="341"/>
    </location>
</feature>
<sequence>MTDNSPTDRPGSRRETYQGVGEPAPETVSAAPGDPEARPFERDQAVAPTRPEAGSGTDEQNAATRAASVDTDAPAHRADAPADLPAPRSAAETVPEPVVTEHPVAPTPPAAAPNYSDTSPFGVERGSRSASTVDNPSTTEAPAVVQPVRSSERNAAAAGTTDSTRPVDSAPASTAPATVNTAGEPRTVYIETPQPPKKKGNRGVGSLISLAATIVFAAVWAGVAALIIAVVTPGDQFATYFLDFVKSAAYWAPIAAFLVAMILLVLVLNRGGWPWYIIGGLVVAVIVYGGYLLGALLTVAQQITPSEVGSFLSRNSISPLAIAAGIVAREVSIWTGAAIAARGRRVKARNLETRAAYDRADAERKAEYERARAGSTGA</sequence>
<feature type="transmembrane region" description="Helical" evidence="2">
    <location>
        <begin position="250"/>
        <end position="268"/>
    </location>
</feature>
<keyword evidence="2" id="KW-0812">Transmembrane</keyword>
<feature type="transmembrane region" description="Helical" evidence="2">
    <location>
        <begin position="207"/>
        <end position="230"/>
    </location>
</feature>
<dbReference type="Proteomes" id="UP000244893">
    <property type="component" value="Unassembled WGS sequence"/>
</dbReference>
<evidence type="ECO:0000313" key="3">
    <source>
        <dbReference type="EMBL" id="PVZ95142.1"/>
    </source>
</evidence>
<evidence type="ECO:0000313" key="4">
    <source>
        <dbReference type="Proteomes" id="UP000244893"/>
    </source>
</evidence>
<comment type="caution">
    <text evidence="3">The sequence shown here is derived from an EMBL/GenBank/DDBJ whole genome shotgun (WGS) entry which is preliminary data.</text>
</comment>
<feature type="compositionally biased region" description="Polar residues" evidence="1">
    <location>
        <begin position="128"/>
        <end position="140"/>
    </location>
</feature>
<evidence type="ECO:0000256" key="2">
    <source>
        <dbReference type="SAM" id="Phobius"/>
    </source>
</evidence>
<protein>
    <submittedName>
        <fullName evidence="3">Uncharacterized protein</fullName>
    </submittedName>
</protein>
<feature type="compositionally biased region" description="Basic and acidic residues" evidence="1">
    <location>
        <begin position="35"/>
        <end position="44"/>
    </location>
</feature>
<keyword evidence="2" id="KW-0472">Membrane</keyword>
<organism evidence="3 4">
    <name type="scientific">Amnibacterium flavum</name>
    <dbReference type="NCBI Taxonomy" id="2173173"/>
    <lineage>
        <taxon>Bacteria</taxon>
        <taxon>Bacillati</taxon>
        <taxon>Actinomycetota</taxon>
        <taxon>Actinomycetes</taxon>
        <taxon>Micrococcales</taxon>
        <taxon>Microbacteriaceae</taxon>
        <taxon>Amnibacterium</taxon>
    </lineage>
</organism>
<name>A0A2V1HTY0_9MICO</name>
<gene>
    <name evidence="3" type="ORF">DDQ50_01005</name>
</gene>
<accession>A0A2V1HTY0</accession>
<proteinExistence type="predicted"/>
<reference evidence="3 4" key="1">
    <citation type="submission" date="2018-05" db="EMBL/GenBank/DDBJ databases">
        <title>Amnibacterium sp. M8JJ-5, whole genome shotgun sequence.</title>
        <authorList>
            <person name="Tuo L."/>
        </authorList>
    </citation>
    <scope>NUCLEOTIDE SEQUENCE [LARGE SCALE GENOMIC DNA]</scope>
    <source>
        <strain evidence="3 4">M8JJ-5</strain>
    </source>
</reference>
<evidence type="ECO:0000256" key="1">
    <source>
        <dbReference type="SAM" id="MobiDB-lite"/>
    </source>
</evidence>
<dbReference type="OrthoDB" id="5109074at2"/>
<dbReference type="RefSeq" id="WP_116754880.1">
    <property type="nucleotide sequence ID" value="NZ_JBHUEX010000001.1"/>
</dbReference>
<feature type="region of interest" description="Disordered" evidence="1">
    <location>
        <begin position="1"/>
        <end position="201"/>
    </location>
</feature>
<feature type="compositionally biased region" description="Low complexity" evidence="1">
    <location>
        <begin position="81"/>
        <end position="104"/>
    </location>
</feature>
<feature type="transmembrane region" description="Helical" evidence="2">
    <location>
        <begin position="275"/>
        <end position="300"/>
    </location>
</feature>
<feature type="compositionally biased region" description="Polar residues" evidence="1">
    <location>
        <begin position="160"/>
        <end position="181"/>
    </location>
</feature>
<dbReference type="EMBL" id="QEOP01000001">
    <property type="protein sequence ID" value="PVZ95142.1"/>
    <property type="molecule type" value="Genomic_DNA"/>
</dbReference>